<sequence length="100" mass="11454">MTLKVMGGKWKPVILCHLTDGIKRFGELKRGMPDITQKMLTQQLRELEDDGIIDRKVYTQVPPKVEYSLTEYGFTITAVLDVMAEWGFKHKGRVETGVLK</sequence>
<dbReference type="PROSITE" id="PS51118">
    <property type="entry name" value="HTH_HXLR"/>
    <property type="match status" value="1"/>
</dbReference>
<gene>
    <name evidence="5" type="ORF">P4I72_13450</name>
</gene>
<keyword evidence="2" id="KW-0238">DNA-binding</keyword>
<dbReference type="Gene3D" id="1.10.10.10">
    <property type="entry name" value="Winged helix-like DNA-binding domain superfamily/Winged helix DNA-binding domain"/>
    <property type="match status" value="1"/>
</dbReference>
<protein>
    <submittedName>
        <fullName evidence="5">Winged helix-turn-helix transcriptional regulator</fullName>
    </submittedName>
</protein>
<evidence type="ECO:0000313" key="5">
    <source>
        <dbReference type="EMBL" id="MEC0228131.1"/>
    </source>
</evidence>
<evidence type="ECO:0000256" key="3">
    <source>
        <dbReference type="ARBA" id="ARBA00023163"/>
    </source>
</evidence>
<dbReference type="PANTHER" id="PTHR33204:SF29">
    <property type="entry name" value="TRANSCRIPTIONAL REGULATOR"/>
    <property type="match status" value="1"/>
</dbReference>
<evidence type="ECO:0000313" key="6">
    <source>
        <dbReference type="Proteomes" id="UP001338137"/>
    </source>
</evidence>
<dbReference type="EMBL" id="JARLKY010000027">
    <property type="protein sequence ID" value="MEC0228131.1"/>
    <property type="molecule type" value="Genomic_DNA"/>
</dbReference>
<keyword evidence="1" id="KW-0805">Transcription regulation</keyword>
<keyword evidence="6" id="KW-1185">Reference proteome</keyword>
<dbReference type="InterPro" id="IPR002577">
    <property type="entry name" value="HTH_HxlR"/>
</dbReference>
<evidence type="ECO:0000256" key="1">
    <source>
        <dbReference type="ARBA" id="ARBA00023015"/>
    </source>
</evidence>
<dbReference type="InterPro" id="IPR036388">
    <property type="entry name" value="WH-like_DNA-bd_sf"/>
</dbReference>
<dbReference type="RefSeq" id="WP_326072408.1">
    <property type="nucleotide sequence ID" value="NZ_JARLKY010000027.1"/>
</dbReference>
<reference evidence="5 6" key="1">
    <citation type="submission" date="2023-03" db="EMBL/GenBank/DDBJ databases">
        <title>Bacillus Genome Sequencing.</title>
        <authorList>
            <person name="Dunlap C."/>
        </authorList>
    </citation>
    <scope>NUCLEOTIDE SEQUENCE [LARGE SCALE GENOMIC DNA]</scope>
    <source>
        <strain evidence="5 6">BD-533</strain>
    </source>
</reference>
<feature type="domain" description="HTH hxlR-type" evidence="4">
    <location>
        <begin position="1"/>
        <end position="95"/>
    </location>
</feature>
<proteinExistence type="predicted"/>
<evidence type="ECO:0000259" key="4">
    <source>
        <dbReference type="PROSITE" id="PS51118"/>
    </source>
</evidence>
<dbReference type="InterPro" id="IPR036390">
    <property type="entry name" value="WH_DNA-bd_sf"/>
</dbReference>
<comment type="caution">
    <text evidence="5">The sequence shown here is derived from an EMBL/GenBank/DDBJ whole genome shotgun (WGS) entry which is preliminary data.</text>
</comment>
<accession>A0ABU6G1U6</accession>
<name>A0ABU6G1U6_9BACL</name>
<keyword evidence="3" id="KW-0804">Transcription</keyword>
<dbReference type="PANTHER" id="PTHR33204">
    <property type="entry name" value="TRANSCRIPTIONAL REGULATOR, MARR FAMILY"/>
    <property type="match status" value="1"/>
</dbReference>
<dbReference type="Pfam" id="PF01638">
    <property type="entry name" value="HxlR"/>
    <property type="match status" value="1"/>
</dbReference>
<evidence type="ECO:0000256" key="2">
    <source>
        <dbReference type="ARBA" id="ARBA00023125"/>
    </source>
</evidence>
<dbReference type="SUPFAM" id="SSF46785">
    <property type="entry name" value="Winged helix' DNA-binding domain"/>
    <property type="match status" value="1"/>
</dbReference>
<organism evidence="5 6">
    <name type="scientific">Paenibacillus alba</name>
    <dbReference type="NCBI Taxonomy" id="1197127"/>
    <lineage>
        <taxon>Bacteria</taxon>
        <taxon>Bacillati</taxon>
        <taxon>Bacillota</taxon>
        <taxon>Bacilli</taxon>
        <taxon>Bacillales</taxon>
        <taxon>Paenibacillaceae</taxon>
        <taxon>Paenibacillus</taxon>
    </lineage>
</organism>
<dbReference type="Proteomes" id="UP001338137">
    <property type="component" value="Unassembled WGS sequence"/>
</dbReference>